<reference evidence="2 3" key="1">
    <citation type="journal article" date="2023" name="Hortic Res">
        <title>The complete reference genome for grapevine (Vitis vinifera L.) genetics and breeding.</title>
        <authorList>
            <person name="Shi X."/>
            <person name="Cao S."/>
            <person name="Wang X."/>
            <person name="Huang S."/>
            <person name="Wang Y."/>
            <person name="Liu Z."/>
            <person name="Liu W."/>
            <person name="Leng X."/>
            <person name="Peng Y."/>
            <person name="Wang N."/>
            <person name="Wang Y."/>
            <person name="Ma Z."/>
            <person name="Xu X."/>
            <person name="Zhang F."/>
            <person name="Xue H."/>
            <person name="Zhong H."/>
            <person name="Wang Y."/>
            <person name="Zhang K."/>
            <person name="Velt A."/>
            <person name="Avia K."/>
            <person name="Holtgrawe D."/>
            <person name="Grimplet J."/>
            <person name="Matus J.T."/>
            <person name="Ware D."/>
            <person name="Wu X."/>
            <person name="Wang H."/>
            <person name="Liu C."/>
            <person name="Fang Y."/>
            <person name="Rustenholz C."/>
            <person name="Cheng Z."/>
            <person name="Xiao H."/>
            <person name="Zhou Y."/>
        </authorList>
    </citation>
    <scope>NUCLEOTIDE SEQUENCE [LARGE SCALE GENOMIC DNA]</scope>
    <source>
        <strain evidence="3">cv. Pinot noir / PN40024</strain>
        <tissue evidence="2">Leaf</tissue>
    </source>
</reference>
<dbReference type="Pfam" id="PF07727">
    <property type="entry name" value="RVT_2"/>
    <property type="match status" value="1"/>
</dbReference>
<dbReference type="Proteomes" id="UP001227230">
    <property type="component" value="Chromosome 4"/>
</dbReference>
<evidence type="ECO:0000313" key="2">
    <source>
        <dbReference type="EMBL" id="WJZ86426.1"/>
    </source>
</evidence>
<name>A0ABY9BVE2_VITVI</name>
<organism evidence="2 3">
    <name type="scientific">Vitis vinifera</name>
    <name type="common">Grape</name>
    <dbReference type="NCBI Taxonomy" id="29760"/>
    <lineage>
        <taxon>Eukaryota</taxon>
        <taxon>Viridiplantae</taxon>
        <taxon>Streptophyta</taxon>
        <taxon>Embryophyta</taxon>
        <taxon>Tracheophyta</taxon>
        <taxon>Spermatophyta</taxon>
        <taxon>Magnoliopsida</taxon>
        <taxon>eudicotyledons</taxon>
        <taxon>Gunneridae</taxon>
        <taxon>Pentapetalae</taxon>
        <taxon>rosids</taxon>
        <taxon>Vitales</taxon>
        <taxon>Vitaceae</taxon>
        <taxon>Viteae</taxon>
        <taxon>Vitis</taxon>
    </lineage>
</organism>
<feature type="domain" description="Reverse transcriptase Ty1/copia-type" evidence="1">
    <location>
        <begin position="7"/>
        <end position="141"/>
    </location>
</feature>
<proteinExistence type="predicted"/>
<protein>
    <recommendedName>
        <fullName evidence="1">Reverse transcriptase Ty1/copia-type domain-containing protein</fullName>
    </recommendedName>
</protein>
<keyword evidence="3" id="KW-1185">Reference proteome</keyword>
<sequence>MDSIMSNQTWELVDLPPGSKPIGCKWVFRRKYHTDGMIQTFKARLVAKGFKQKEGIDYFDTYAPVARTTSIRILFALASIHNIFVHQMDVKTEFLNGDLNEEVYMEQPEGFVLLGNENKVCKLVKSLYGLKQAPKQWHKKI</sequence>
<dbReference type="SUPFAM" id="SSF56672">
    <property type="entry name" value="DNA/RNA polymerases"/>
    <property type="match status" value="1"/>
</dbReference>
<dbReference type="InterPro" id="IPR013103">
    <property type="entry name" value="RVT_2"/>
</dbReference>
<evidence type="ECO:0000259" key="1">
    <source>
        <dbReference type="Pfam" id="PF07727"/>
    </source>
</evidence>
<evidence type="ECO:0000313" key="3">
    <source>
        <dbReference type="Proteomes" id="UP001227230"/>
    </source>
</evidence>
<dbReference type="EMBL" id="CP126651">
    <property type="protein sequence ID" value="WJZ86426.1"/>
    <property type="molecule type" value="Genomic_DNA"/>
</dbReference>
<accession>A0ABY9BVE2</accession>
<gene>
    <name evidence="2" type="ORF">VitviT2T_005882</name>
</gene>
<dbReference type="InterPro" id="IPR043502">
    <property type="entry name" value="DNA/RNA_pol_sf"/>
</dbReference>